<organism evidence="4 5">
    <name type="scientific">Amycolatopsis antarctica</name>
    <dbReference type="NCBI Taxonomy" id="1854586"/>
    <lineage>
        <taxon>Bacteria</taxon>
        <taxon>Bacillati</taxon>
        <taxon>Actinomycetota</taxon>
        <taxon>Actinomycetes</taxon>
        <taxon>Pseudonocardiales</taxon>
        <taxon>Pseudonocardiaceae</taxon>
        <taxon>Amycolatopsis</taxon>
    </lineage>
</organism>
<accession>A0A263D3X0</accession>
<feature type="domain" description="Putative zinc-finger" evidence="3">
    <location>
        <begin position="3"/>
        <end position="37"/>
    </location>
</feature>
<evidence type="ECO:0000313" key="4">
    <source>
        <dbReference type="EMBL" id="OZM73061.1"/>
    </source>
</evidence>
<keyword evidence="2" id="KW-0472">Membrane</keyword>
<gene>
    <name evidence="4" type="ORF">CFN78_12645</name>
</gene>
<evidence type="ECO:0000259" key="3">
    <source>
        <dbReference type="Pfam" id="PF13490"/>
    </source>
</evidence>
<dbReference type="AlphaFoldDB" id="A0A263D3X0"/>
<dbReference type="Proteomes" id="UP000242444">
    <property type="component" value="Unassembled WGS sequence"/>
</dbReference>
<dbReference type="InterPro" id="IPR027383">
    <property type="entry name" value="Znf_put"/>
</dbReference>
<reference evidence="4 5" key="1">
    <citation type="submission" date="2017-07" db="EMBL/GenBank/DDBJ databases">
        <title>Amycolatopsis antarcticus sp. nov., isolated from the surface of an Antarcticus brown macroalga.</title>
        <authorList>
            <person name="Wang J."/>
            <person name="Leiva S."/>
            <person name="Huang J."/>
            <person name="Huang Y."/>
        </authorList>
    </citation>
    <scope>NUCLEOTIDE SEQUENCE [LARGE SCALE GENOMIC DNA]</scope>
    <source>
        <strain evidence="4 5">AU-G6</strain>
    </source>
</reference>
<dbReference type="RefSeq" id="WP_094862919.1">
    <property type="nucleotide sequence ID" value="NZ_NKYE01000006.1"/>
</dbReference>
<sequence length="245" mass="25351">MSCETFREALSARLDGETGPLPDAEVDAHVDECAACRSWYAEGTRLRRSMVVRAAPPVPDLTAAILENAPPPRRDRWGPRVALAVVALAQCGLAFAQLLGVPDLAHGAHGALTAGHLGNESAAWNLAIGVGLLWAALRTTAAAGQLPVIGGFVLVLAFVSAGDLIGDRVGADRVLSHGVVLAGLILLYVVHRGHRELHRPGPARARAGGGDAGTGAGVPDHPPTSEGRPRGRGPFPRPAGRHRAA</sequence>
<keyword evidence="5" id="KW-1185">Reference proteome</keyword>
<dbReference type="EMBL" id="NKYE01000006">
    <property type="protein sequence ID" value="OZM73061.1"/>
    <property type="molecule type" value="Genomic_DNA"/>
</dbReference>
<dbReference type="OrthoDB" id="5197868at2"/>
<feature type="transmembrane region" description="Helical" evidence="2">
    <location>
        <begin position="174"/>
        <end position="190"/>
    </location>
</feature>
<comment type="caution">
    <text evidence="4">The sequence shown here is derived from an EMBL/GenBank/DDBJ whole genome shotgun (WGS) entry which is preliminary data.</text>
</comment>
<feature type="transmembrane region" description="Helical" evidence="2">
    <location>
        <begin position="81"/>
        <end position="101"/>
    </location>
</feature>
<feature type="region of interest" description="Disordered" evidence="1">
    <location>
        <begin position="199"/>
        <end position="245"/>
    </location>
</feature>
<keyword evidence="2" id="KW-0812">Transmembrane</keyword>
<evidence type="ECO:0000256" key="1">
    <source>
        <dbReference type="SAM" id="MobiDB-lite"/>
    </source>
</evidence>
<dbReference type="Pfam" id="PF13490">
    <property type="entry name" value="zf-HC2"/>
    <property type="match status" value="1"/>
</dbReference>
<evidence type="ECO:0000256" key="2">
    <source>
        <dbReference type="SAM" id="Phobius"/>
    </source>
</evidence>
<evidence type="ECO:0000313" key="5">
    <source>
        <dbReference type="Proteomes" id="UP000242444"/>
    </source>
</evidence>
<feature type="transmembrane region" description="Helical" evidence="2">
    <location>
        <begin position="121"/>
        <end position="137"/>
    </location>
</feature>
<name>A0A263D3X0_9PSEU</name>
<feature type="transmembrane region" description="Helical" evidence="2">
    <location>
        <begin position="144"/>
        <end position="162"/>
    </location>
</feature>
<dbReference type="InParanoid" id="A0A263D3X0"/>
<keyword evidence="2" id="KW-1133">Transmembrane helix</keyword>
<protein>
    <recommendedName>
        <fullName evidence="3">Putative zinc-finger domain-containing protein</fullName>
    </recommendedName>
</protein>
<feature type="compositionally biased region" description="Gly residues" evidence="1">
    <location>
        <begin position="207"/>
        <end position="216"/>
    </location>
</feature>
<proteinExistence type="predicted"/>